<dbReference type="Proteomes" id="UP000054567">
    <property type="component" value="Unassembled WGS sequence"/>
</dbReference>
<protein>
    <recommendedName>
        <fullName evidence="4">Increased recombination centers protein 6</fullName>
    </recommendedName>
</protein>
<feature type="region of interest" description="Disordered" evidence="1">
    <location>
        <begin position="111"/>
        <end position="130"/>
    </location>
</feature>
<sequence length="412" mass="44466">MSLTASGATAQTQKNANRISNPQRLLVLTPHAHSQTTIPPFLQSLTGNPVPPPGVQNDPPPNEETSQGPGHQSTAAFAGYTTHPPLPLNTKYYSADIPIWVDEIPIPAVSSPASLHSQTSQAEQENNTPSTWSATFLAPPAAEVRAAIGAILILLQKPVSVSSAVPSGEATVERERVREGIAALKTVVKAVADVKRKIEEERGDSGIGDVPGLVILVGSEDKRRSKQLGENFEDACLGGGGDGGLREMAEYGVRWWDEELTGMGIYDFEVVGWDPAGAETEGEKRRNEFGELEGMPRIREVLETNEWAMASSIGDDLDSASGFLEDLDDDRLDLEIGELEREMVGLRMAIENGGGDGADLEGEDFVEDDLKVEQMEGLMLRVQAIKDMGADLPDSERRKFAAKAIRDIMKDL</sequence>
<dbReference type="GO" id="GO:0030674">
    <property type="term" value="F:protein-macromolecule adaptor activity"/>
    <property type="evidence" value="ECO:0007669"/>
    <property type="project" value="TreeGrafter"/>
</dbReference>
<gene>
    <name evidence="2" type="ORF">CPAG_07989</name>
</gene>
<dbReference type="AlphaFoldDB" id="A0A0J6FEW4"/>
<dbReference type="VEuPathDB" id="FungiDB:CPAG_07989"/>
<feature type="compositionally biased region" description="Polar residues" evidence="1">
    <location>
        <begin position="63"/>
        <end position="75"/>
    </location>
</feature>
<dbReference type="PANTHER" id="PTHR28043">
    <property type="entry name" value="INCREASED RECOMBINATION CENTERS PROTEIN 6"/>
    <property type="match status" value="1"/>
</dbReference>
<dbReference type="Pfam" id="PF10199">
    <property type="entry name" value="Adaptin_binding"/>
    <property type="match status" value="1"/>
</dbReference>
<feature type="compositionally biased region" description="Pro residues" evidence="1">
    <location>
        <begin position="49"/>
        <end position="62"/>
    </location>
</feature>
<name>A0A0J6FEW4_COCPO</name>
<evidence type="ECO:0000313" key="2">
    <source>
        <dbReference type="EMBL" id="KMM71686.1"/>
    </source>
</evidence>
<evidence type="ECO:0000313" key="3">
    <source>
        <dbReference type="Proteomes" id="UP000054567"/>
    </source>
</evidence>
<reference evidence="2 3" key="1">
    <citation type="submission" date="2007-06" db="EMBL/GenBank/DDBJ databases">
        <title>The Genome Sequence of Coccidioides posadasii RMSCC_3488.</title>
        <authorList>
            <consortium name="Coccidioides Genome Resources Consortium"/>
            <consortium name="The Broad Institute Genome Sequencing Platform"/>
            <person name="Henn M.R."/>
            <person name="Sykes S."/>
            <person name="Young S."/>
            <person name="Jaffe D."/>
            <person name="Berlin A."/>
            <person name="Alvarez P."/>
            <person name="Butler J."/>
            <person name="Gnerre S."/>
            <person name="Grabherr M."/>
            <person name="Mauceli E."/>
            <person name="Brockman W."/>
            <person name="Kodira C."/>
            <person name="Alvarado L."/>
            <person name="Zeng Q."/>
            <person name="Crawford M."/>
            <person name="Antoine C."/>
            <person name="Devon K."/>
            <person name="Galgiani J."/>
            <person name="Orsborn K."/>
            <person name="Lewis M.L."/>
            <person name="Nusbaum C."/>
            <person name="Galagan J."/>
            <person name="Birren B."/>
        </authorList>
    </citation>
    <scope>NUCLEOTIDE SEQUENCE [LARGE SCALE GENOMIC DNA]</scope>
    <source>
        <strain evidence="2 3">RMSCC 3488</strain>
    </source>
</reference>
<reference evidence="3" key="3">
    <citation type="journal article" date="2010" name="Genome Res.">
        <title>Population genomic sequencing of Coccidioides fungi reveals recent hybridization and transposon control.</title>
        <authorList>
            <person name="Neafsey D.E."/>
            <person name="Barker B.M."/>
            <person name="Sharpton T.J."/>
            <person name="Stajich J.E."/>
            <person name="Park D.J."/>
            <person name="Whiston E."/>
            <person name="Hung C.-Y."/>
            <person name="McMahan C."/>
            <person name="White J."/>
            <person name="Sykes S."/>
            <person name="Heiman D."/>
            <person name="Young S."/>
            <person name="Zeng Q."/>
            <person name="Abouelleil A."/>
            <person name="Aftuck L."/>
            <person name="Bessette D."/>
            <person name="Brown A."/>
            <person name="FitzGerald M."/>
            <person name="Lui A."/>
            <person name="Macdonald J.P."/>
            <person name="Priest M."/>
            <person name="Orbach M.J."/>
            <person name="Galgiani J.N."/>
            <person name="Kirkland T.N."/>
            <person name="Cole G.T."/>
            <person name="Birren B.W."/>
            <person name="Henn M.R."/>
            <person name="Taylor J.W."/>
            <person name="Rounsley S.D."/>
        </authorList>
    </citation>
    <scope>NUCLEOTIDE SEQUENCE [LARGE SCALE GENOMIC DNA]</scope>
    <source>
        <strain evidence="3">RMSCC 3488</strain>
    </source>
</reference>
<dbReference type="Gene3D" id="3.40.50.11960">
    <property type="match status" value="1"/>
</dbReference>
<organism evidence="2 3">
    <name type="scientific">Coccidioides posadasii RMSCC 3488</name>
    <dbReference type="NCBI Taxonomy" id="454284"/>
    <lineage>
        <taxon>Eukaryota</taxon>
        <taxon>Fungi</taxon>
        <taxon>Dikarya</taxon>
        <taxon>Ascomycota</taxon>
        <taxon>Pezizomycotina</taxon>
        <taxon>Eurotiomycetes</taxon>
        <taxon>Eurotiomycetidae</taxon>
        <taxon>Onygenales</taxon>
        <taxon>Onygenaceae</taxon>
        <taxon>Coccidioides</taxon>
    </lineage>
</organism>
<feature type="region of interest" description="Disordered" evidence="1">
    <location>
        <begin position="1"/>
        <end position="21"/>
    </location>
</feature>
<feature type="region of interest" description="Disordered" evidence="1">
    <location>
        <begin position="37"/>
        <end position="81"/>
    </location>
</feature>
<dbReference type="PANTHER" id="PTHR28043:SF1">
    <property type="entry name" value="INCREASED RECOMBINATION CENTERS PROTEIN 6"/>
    <property type="match status" value="1"/>
</dbReference>
<proteinExistence type="predicted"/>
<evidence type="ECO:0000256" key="1">
    <source>
        <dbReference type="SAM" id="MobiDB-lite"/>
    </source>
</evidence>
<dbReference type="OrthoDB" id="10261384at2759"/>
<dbReference type="GO" id="GO:0016192">
    <property type="term" value="P:vesicle-mediated transport"/>
    <property type="evidence" value="ECO:0007669"/>
    <property type="project" value="InterPro"/>
</dbReference>
<evidence type="ECO:0008006" key="4">
    <source>
        <dbReference type="Google" id="ProtNLM"/>
    </source>
</evidence>
<dbReference type="InterPro" id="IPR034627">
    <property type="entry name" value="Irc6"/>
</dbReference>
<accession>A0A0J6FEW4</accession>
<feature type="compositionally biased region" description="Polar residues" evidence="1">
    <location>
        <begin position="37"/>
        <end position="46"/>
    </location>
</feature>
<reference evidence="3" key="2">
    <citation type="journal article" date="2009" name="Genome Res.">
        <title>Comparative genomic analyses of the human fungal pathogens Coccidioides and their relatives.</title>
        <authorList>
            <person name="Sharpton T.J."/>
            <person name="Stajich J.E."/>
            <person name="Rounsley S.D."/>
            <person name="Gardner M.J."/>
            <person name="Wortman J.R."/>
            <person name="Jordar V.S."/>
            <person name="Maiti R."/>
            <person name="Kodira C.D."/>
            <person name="Neafsey D.E."/>
            <person name="Zeng Q."/>
            <person name="Hung C.-Y."/>
            <person name="McMahan C."/>
            <person name="Muszewska A."/>
            <person name="Grynberg M."/>
            <person name="Mandel M.A."/>
            <person name="Kellner E.M."/>
            <person name="Barker B.M."/>
            <person name="Galgiani J.N."/>
            <person name="Orbach M.J."/>
            <person name="Kirkland T.N."/>
            <person name="Cole G.T."/>
            <person name="Henn M.R."/>
            <person name="Birren B.W."/>
            <person name="Taylor J.W."/>
        </authorList>
    </citation>
    <scope>NUCLEOTIDE SEQUENCE [LARGE SCALE GENOMIC DNA]</scope>
    <source>
        <strain evidence="3">RMSCC 3488</strain>
    </source>
</reference>
<dbReference type="EMBL" id="DS268113">
    <property type="protein sequence ID" value="KMM71686.1"/>
    <property type="molecule type" value="Genomic_DNA"/>
</dbReference>